<dbReference type="eggNOG" id="COG1196">
    <property type="taxonomic scope" value="Bacteria"/>
</dbReference>
<reference evidence="5" key="1">
    <citation type="submission" date="2010-12" db="EMBL/GenBank/DDBJ databases">
        <title>Complete sequence of Bacillus cellulosilyticus DSM 2522.</title>
        <authorList>
            <consortium name="US DOE Joint Genome Institute"/>
            <person name="Lucas S."/>
            <person name="Copeland A."/>
            <person name="Lapidus A."/>
            <person name="Cheng J.-F."/>
            <person name="Bruce D."/>
            <person name="Goodwin L."/>
            <person name="Pitluck S."/>
            <person name="Chertkov O."/>
            <person name="Detter J.C."/>
            <person name="Han C."/>
            <person name="Tapia R."/>
            <person name="Land M."/>
            <person name="Hauser L."/>
            <person name="Jeffries C."/>
            <person name="Kyrpides N."/>
            <person name="Ivanova N."/>
            <person name="Mikhailova N."/>
            <person name="Brumm P."/>
            <person name="Mead D."/>
            <person name="Woyke T."/>
        </authorList>
    </citation>
    <scope>NUCLEOTIDE SEQUENCE [LARGE SCALE GENOMIC DNA]</scope>
    <source>
        <strain evidence="5">DSM 2522</strain>
    </source>
</reference>
<dbReference type="AlphaFoldDB" id="E6TVF9"/>
<gene>
    <name evidence="5" type="ordered locus">Bcell_2721</name>
</gene>
<keyword evidence="6" id="KW-1185">Reference proteome</keyword>
<dbReference type="KEGG" id="bco:Bcell_2721"/>
<name>E6TVF9_EVAC2</name>
<accession>E6TVF9</accession>
<dbReference type="InterPro" id="IPR010090">
    <property type="entry name" value="Phage_tape_meas"/>
</dbReference>
<evidence type="ECO:0000259" key="4">
    <source>
        <dbReference type="Pfam" id="PF10145"/>
    </source>
</evidence>
<dbReference type="HOGENOM" id="CLU_008048_0_0_9"/>
<feature type="transmembrane region" description="Helical" evidence="3">
    <location>
        <begin position="528"/>
        <end position="553"/>
    </location>
</feature>
<feature type="transmembrane region" description="Helical" evidence="3">
    <location>
        <begin position="500"/>
        <end position="521"/>
    </location>
</feature>
<feature type="coiled-coil region" evidence="2">
    <location>
        <begin position="700"/>
        <end position="730"/>
    </location>
</feature>
<evidence type="ECO:0000256" key="2">
    <source>
        <dbReference type="SAM" id="Coils"/>
    </source>
</evidence>
<feature type="coiled-coil region" evidence="2">
    <location>
        <begin position="774"/>
        <end position="841"/>
    </location>
</feature>
<protein>
    <submittedName>
        <fullName evidence="5">Phage tail tape measure protein, TP901 family</fullName>
    </submittedName>
</protein>
<dbReference type="RefSeq" id="WP_013489309.1">
    <property type="nucleotide sequence ID" value="NC_014829.1"/>
</dbReference>
<feature type="domain" description="Phage tail tape measure protein" evidence="4">
    <location>
        <begin position="206"/>
        <end position="385"/>
    </location>
</feature>
<evidence type="ECO:0000313" key="5">
    <source>
        <dbReference type="EMBL" id="ADU30976.1"/>
    </source>
</evidence>
<evidence type="ECO:0000313" key="6">
    <source>
        <dbReference type="Proteomes" id="UP000001401"/>
    </source>
</evidence>
<feature type="transmembrane region" description="Helical" evidence="3">
    <location>
        <begin position="559"/>
        <end position="578"/>
    </location>
</feature>
<dbReference type="EMBL" id="CP002394">
    <property type="protein sequence ID" value="ADU30976.1"/>
    <property type="molecule type" value="Genomic_DNA"/>
</dbReference>
<dbReference type="eggNOG" id="COG5283">
    <property type="taxonomic scope" value="Bacteria"/>
</dbReference>
<evidence type="ECO:0000256" key="1">
    <source>
        <dbReference type="ARBA" id="ARBA00022612"/>
    </source>
</evidence>
<keyword evidence="3" id="KW-1133">Transmembrane helix</keyword>
<keyword evidence="2" id="KW-0175">Coiled coil</keyword>
<dbReference type="OrthoDB" id="28713at2"/>
<dbReference type="NCBIfam" id="TIGR01760">
    <property type="entry name" value="tape_meas_TP901"/>
    <property type="match status" value="1"/>
</dbReference>
<dbReference type="PANTHER" id="PTHR37813">
    <property type="entry name" value="FELS-2 PROPHAGE PROTEIN"/>
    <property type="match status" value="1"/>
</dbReference>
<keyword evidence="3" id="KW-0472">Membrane</keyword>
<organism evidence="5 6">
    <name type="scientific">Evansella cellulosilytica (strain ATCC 21833 / DSM 2522 / FERM P-1141 / JCM 9156 / N-4)</name>
    <name type="common">Bacillus cellulosilyticus</name>
    <dbReference type="NCBI Taxonomy" id="649639"/>
    <lineage>
        <taxon>Bacteria</taxon>
        <taxon>Bacillati</taxon>
        <taxon>Bacillota</taxon>
        <taxon>Bacilli</taxon>
        <taxon>Bacillales</taxon>
        <taxon>Bacillaceae</taxon>
        <taxon>Evansella</taxon>
    </lineage>
</organism>
<dbReference type="Pfam" id="PF10145">
    <property type="entry name" value="PhageMin_Tail"/>
    <property type="match status" value="1"/>
</dbReference>
<dbReference type="STRING" id="649639.Bcell_2721"/>
<keyword evidence="1" id="KW-1188">Viral release from host cell</keyword>
<proteinExistence type="predicted"/>
<dbReference type="Proteomes" id="UP000001401">
    <property type="component" value="Chromosome"/>
</dbReference>
<dbReference type="PANTHER" id="PTHR37813:SF1">
    <property type="entry name" value="FELS-2 PROPHAGE PROTEIN"/>
    <property type="match status" value="1"/>
</dbReference>
<sequence>MSQAEVGALRVRLNLDNAEFTQSLSNVNAGLRGLRSEMNVTRSGGNDFGRSLEGLRTRSDILTRTFETQRAKVDELRRRYEESVRVKGEDHVETQKLLTQHNNAVAAMNRTEQQLNDVTDAIERQTNPWRRLETNLKDTGERFKEIGGKMSDIGKDLSLRVTAPIVGLGGAAVKMATDFNAGMANVATLIPGNITRVNDLKTSVQEMAIEVGKSTGDLTDGLYQTISAFGDTADTVEILEINAKAAAAGLATTSNAIDLTSAVTKGYGDTSAEAVQHASDLAFTTVRLGQTSFPELASSMGRVIPLASELGVSQEELFGVMATGTGVTGSASEVVTQFRGILQSLMAPTGEMTKLFEELGYANGEAMYESLGLQGSLEAIVSAAESSGIPLQKYIGSIEGQTLALALSGAQADTFNEKLAEMQEVSGATDKAFQEQTEGINKAGFTWEQFKQRMAVMAQNLGDTLIPSLLTLADSIEPVVIWLSDLITKFAEADPETQKFIIGLAGAAAAAGPVLVTLGGLTTTVGGVMAGVSGLTGAIAGAGGLGAALTTFATGPVGLTILTLGALTAGGIALYNHLKQDAIPEVNRFSDEVSESTQEAVGAFLDLNDDATFALRELAMTGKEVSEETRDAIVGNFREMSERVAEALDEQKDKSIRSMQEFFANANGIYEFNYEDTVRLTEDNQMDILSAIEEGYDNRIAETERAFEQIQKIIETAEAENRELTAYEHRKINQLQREMVENGIQAMSENELEQKIILERMHENASLITARQAAEVVKNSVEQKDAVVAEAEEQYNRSIGEFIRLRDEAGDITEEQASAMIREAERQRDEVVSRAEEMHHLVVEEARKQAEEHIFLIDWETGEILTKYEQYKKQKEAMTTILTTFIKKKWNEQWDEVRETARKIRDYPTEKMEELKSNVSGTLTAMGIIVKSRFNQAKDDILSPINSAKDSVIGAINAIKAVFDNTKLALPSIDVPKLPRFSLEGSFSINPPSVPRIGIDWYARGAVFTQPTVLNTPGGIKGFGEAGPEVAMPLAGQYMQPFADAVSARIRSTSSDQERPIHITNHITVEGNIDRDLYDQINSEQQNEVENQLLVMGVKQT</sequence>
<evidence type="ECO:0000256" key="3">
    <source>
        <dbReference type="SAM" id="Phobius"/>
    </source>
</evidence>
<keyword evidence="3" id="KW-0812">Transmembrane</keyword>